<keyword evidence="5" id="KW-1185">Reference proteome</keyword>
<dbReference type="EMBL" id="CP093217">
    <property type="protein sequence ID" value="UQW81512.1"/>
    <property type="molecule type" value="Genomic_DNA"/>
</dbReference>
<evidence type="ECO:0000313" key="5">
    <source>
        <dbReference type="Proteomes" id="UP001056588"/>
    </source>
</evidence>
<keyword evidence="1" id="KW-1133">Transmembrane helix</keyword>
<reference evidence="2" key="3">
    <citation type="submission" date="2017-10" db="EMBL/GenBank/DDBJ databases">
        <authorList>
            <person name="Vrbovska V."/>
            <person name="Kovarovic V."/>
            <person name="Indrakova A."/>
        </authorList>
    </citation>
    <scope>NUCLEOTIDE SEQUENCE</scope>
    <source>
        <strain evidence="2">CCM 8730</strain>
    </source>
</reference>
<feature type="transmembrane region" description="Helical" evidence="1">
    <location>
        <begin position="7"/>
        <end position="31"/>
    </location>
</feature>
<organism evidence="2 4">
    <name type="scientific">Staphylococcus edaphicus</name>
    <dbReference type="NCBI Taxonomy" id="1955013"/>
    <lineage>
        <taxon>Bacteria</taxon>
        <taxon>Bacillati</taxon>
        <taxon>Bacillota</taxon>
        <taxon>Bacilli</taxon>
        <taxon>Bacillales</taxon>
        <taxon>Staphylococcaceae</taxon>
        <taxon>Staphylococcus</taxon>
    </lineage>
</organism>
<dbReference type="EMBL" id="MRZN01000026">
    <property type="protein sequence ID" value="PHK48713.1"/>
    <property type="molecule type" value="Genomic_DNA"/>
</dbReference>
<feature type="transmembrane region" description="Helical" evidence="1">
    <location>
        <begin position="51"/>
        <end position="75"/>
    </location>
</feature>
<reference evidence="4" key="2">
    <citation type="submission" date="2017-10" db="EMBL/GenBank/DDBJ databases">
        <title>Staphylococcus edaphicus sp. nov., isolated in Antarctica, harbouring mecC gene and genomic islands essential in adaptation to extreme environment.</title>
        <authorList>
            <person name="Pantucek R."/>
            <person name="Sedlacek I."/>
            <person name="Indrakova A."/>
            <person name="Vrbovska V."/>
            <person name="Maslanova I."/>
            <person name="Kovarovic V."/>
            <person name="Svec P."/>
            <person name="Kralova S."/>
            <person name="Kristofova L."/>
            <person name="Keklakova J."/>
            <person name="Petras P."/>
            <person name="Doskar J."/>
        </authorList>
    </citation>
    <scope>NUCLEOTIDE SEQUENCE [LARGE SCALE GENOMIC DNA]</scope>
    <source>
        <strain evidence="4">CCM 5085</strain>
    </source>
</reference>
<reference evidence="2" key="1">
    <citation type="journal article" date="2017" name="Appl. Environ. Microbiol.">
        <title>Staphylococcus edaphicus sp. nov., isolated in Antarctica, harbours mecC gene and genomic islands with suspected role in adaptation to extreme environment.</title>
        <authorList>
            <person name="Pantucek R."/>
            <person name="Sedlacek I."/>
            <person name="Indrakova A."/>
            <person name="Vrbovska V."/>
            <person name="Maslanova I."/>
            <person name="Kovarovic V."/>
            <person name="Svec P."/>
            <person name="Kralova S."/>
            <person name="Kristofova L."/>
            <person name="Keklakova J."/>
            <person name="Petras P."/>
            <person name="Doskar J."/>
        </authorList>
    </citation>
    <scope>NUCLEOTIDE SEQUENCE</scope>
    <source>
        <strain evidence="2">CCM 8730</strain>
    </source>
</reference>
<proteinExistence type="predicted"/>
<dbReference type="OrthoDB" id="1698302at2"/>
<reference evidence="3" key="4">
    <citation type="submission" date="2022-03" db="EMBL/GenBank/DDBJ databases">
        <title>Complete Genome Sequence of Staphylococcus edaphicus strain CCM 8731.</title>
        <authorList>
            <person name="Rimmer C.O."/>
            <person name="Thomas J.C."/>
        </authorList>
    </citation>
    <scope>NUCLEOTIDE SEQUENCE</scope>
    <source>
        <strain evidence="3">CCM 8731</strain>
    </source>
</reference>
<dbReference type="AlphaFoldDB" id="A0A2C6WKN1"/>
<dbReference type="InterPro" id="IPR021560">
    <property type="entry name" value="DUF3021"/>
</dbReference>
<accession>A0A2C6WKN1</accession>
<feature type="transmembrane region" description="Helical" evidence="1">
    <location>
        <begin position="113"/>
        <end position="131"/>
    </location>
</feature>
<protein>
    <submittedName>
        <fullName evidence="3">DUF3021 domain-containing protein</fullName>
    </submittedName>
</protein>
<dbReference type="Pfam" id="PF11457">
    <property type="entry name" value="DUF3021"/>
    <property type="match status" value="1"/>
</dbReference>
<name>A0A2C6WKN1_9STAP</name>
<sequence length="152" mass="17412">MKRIFHGVTVGITIGVFISLIFSMLFANSAFHPVSPRSTMGQIYFSHLSELQIMFISVVIWALIGITFSYGALIYTNSRKSLLFKTLIHFCLMFIIMFPLAILAGWFPLKISAIISFIVIYTIVYIIIWGIETRRNQHDINEINDMLSKRKG</sequence>
<feature type="transmembrane region" description="Helical" evidence="1">
    <location>
        <begin position="87"/>
        <end position="107"/>
    </location>
</feature>
<evidence type="ECO:0000313" key="3">
    <source>
        <dbReference type="EMBL" id="UQW81512.1"/>
    </source>
</evidence>
<keyword evidence="1" id="KW-0812">Transmembrane</keyword>
<dbReference type="RefSeq" id="WP_099091207.1">
    <property type="nucleotide sequence ID" value="NZ_CP093217.1"/>
</dbReference>
<evidence type="ECO:0000313" key="2">
    <source>
        <dbReference type="EMBL" id="PHK48713.1"/>
    </source>
</evidence>
<dbReference type="Proteomes" id="UP001056588">
    <property type="component" value="Chromosome"/>
</dbReference>
<evidence type="ECO:0000256" key="1">
    <source>
        <dbReference type="SAM" id="Phobius"/>
    </source>
</evidence>
<gene>
    <name evidence="2" type="ORF">BTJ66_12150</name>
    <name evidence="3" type="ORF">MNY58_13320</name>
</gene>
<dbReference type="Proteomes" id="UP000223828">
    <property type="component" value="Unassembled WGS sequence"/>
</dbReference>
<evidence type="ECO:0000313" key="4">
    <source>
        <dbReference type="Proteomes" id="UP000223828"/>
    </source>
</evidence>
<keyword evidence="1" id="KW-0472">Membrane</keyword>